<protein>
    <recommendedName>
        <fullName evidence="2 7">DNA repair protein RecO</fullName>
    </recommendedName>
    <alternativeName>
        <fullName evidence="6 7">Recombination protein O</fullName>
    </alternativeName>
</protein>
<keyword evidence="3 7" id="KW-0227">DNA damage</keyword>
<organism evidence="9 10">
    <name type="scientific">Prosthecochloris ethylica</name>
    <dbReference type="NCBI Taxonomy" id="2743976"/>
    <lineage>
        <taxon>Bacteria</taxon>
        <taxon>Pseudomonadati</taxon>
        <taxon>Chlorobiota</taxon>
        <taxon>Chlorobiia</taxon>
        <taxon>Chlorobiales</taxon>
        <taxon>Chlorobiaceae</taxon>
        <taxon>Prosthecochloris</taxon>
    </lineage>
</organism>
<dbReference type="Pfam" id="PF02565">
    <property type="entry name" value="RecO_C"/>
    <property type="match status" value="1"/>
</dbReference>
<evidence type="ECO:0000256" key="5">
    <source>
        <dbReference type="ARBA" id="ARBA00023204"/>
    </source>
</evidence>
<dbReference type="PANTHER" id="PTHR33991:SF1">
    <property type="entry name" value="DNA REPAIR PROTEIN RECO"/>
    <property type="match status" value="1"/>
</dbReference>
<dbReference type="Pfam" id="PF11967">
    <property type="entry name" value="RecO_N"/>
    <property type="match status" value="1"/>
</dbReference>
<evidence type="ECO:0000256" key="6">
    <source>
        <dbReference type="ARBA" id="ARBA00033409"/>
    </source>
</evidence>
<keyword evidence="10" id="KW-1185">Reference proteome</keyword>
<comment type="similarity">
    <text evidence="1 7">Belongs to the RecO family.</text>
</comment>
<evidence type="ECO:0000256" key="1">
    <source>
        <dbReference type="ARBA" id="ARBA00007452"/>
    </source>
</evidence>
<evidence type="ECO:0000313" key="9">
    <source>
        <dbReference type="EMBL" id="MBF0636437.1"/>
    </source>
</evidence>
<keyword evidence="4 7" id="KW-0233">DNA recombination</keyword>
<evidence type="ECO:0000313" key="10">
    <source>
        <dbReference type="Proteomes" id="UP000619838"/>
    </source>
</evidence>
<dbReference type="NCBIfam" id="TIGR00613">
    <property type="entry name" value="reco"/>
    <property type="match status" value="1"/>
</dbReference>
<dbReference type="SUPFAM" id="SSF50249">
    <property type="entry name" value="Nucleic acid-binding proteins"/>
    <property type="match status" value="1"/>
</dbReference>
<dbReference type="InterPro" id="IPR042242">
    <property type="entry name" value="RecO_C"/>
</dbReference>
<comment type="function">
    <text evidence="7">Involved in DNA repair and RecF pathway recombination.</text>
</comment>
<dbReference type="SUPFAM" id="SSF57863">
    <property type="entry name" value="ArfGap/RecO-like zinc finger"/>
    <property type="match status" value="1"/>
</dbReference>
<proteinExistence type="inferred from homology"/>
<reference evidence="9 10" key="1">
    <citation type="journal article" date="2020" name="Microorganisms">
        <title>Simultaneous Genome Sequencing of Prosthecochloris ethylica and Desulfuromonas acetoxidans within a Syntrophic Mixture Reveals Unique Pili and Protein Interactions.</title>
        <authorList>
            <person name="Kyndt J.A."/>
            <person name="Van Beeumen J.J."/>
            <person name="Meyer T.E."/>
        </authorList>
    </citation>
    <scope>NUCLEOTIDE SEQUENCE [LARGE SCALE GENOMIC DNA]</scope>
    <source>
        <strain evidence="9 10">N3</strain>
    </source>
</reference>
<gene>
    <name evidence="7 9" type="primary">recO</name>
    <name evidence="9" type="ORF">INT08_04490</name>
</gene>
<accession>A0ABR9XRB5</accession>
<sequence>MLEKTRGFVLREVKFRDQSKICQLFTERFGTISVILKGVRSPKNRMSGLFSTGNMVELVLYRKHNRDLHLVRDARLLHSPLAAMPDLERFSAMYRLVETLREVTGTEEPYPALFGALALALEQICRTGEHDYEMMLAWFLARMASILGFEPEIDRCVLSGRPLRPLDDDAYSNGFWLLTDPGGIALTGPGSTSSVGKQSVSADAYLLLCTLCGRRREMPANHRPSHAATMELSNLLQDYCTAQVDHQPHEKNRRIISRLLTEDGEG</sequence>
<dbReference type="EMBL" id="JADGII010000005">
    <property type="protein sequence ID" value="MBF0636437.1"/>
    <property type="molecule type" value="Genomic_DNA"/>
</dbReference>
<evidence type="ECO:0000256" key="4">
    <source>
        <dbReference type="ARBA" id="ARBA00023172"/>
    </source>
</evidence>
<evidence type="ECO:0000256" key="3">
    <source>
        <dbReference type="ARBA" id="ARBA00022763"/>
    </source>
</evidence>
<evidence type="ECO:0000259" key="8">
    <source>
        <dbReference type="Pfam" id="PF11967"/>
    </source>
</evidence>
<dbReference type="InterPro" id="IPR012340">
    <property type="entry name" value="NA-bd_OB-fold"/>
</dbReference>
<dbReference type="PANTHER" id="PTHR33991">
    <property type="entry name" value="DNA REPAIR PROTEIN RECO"/>
    <property type="match status" value="1"/>
</dbReference>
<dbReference type="InterPro" id="IPR037278">
    <property type="entry name" value="ARFGAP/RecO"/>
</dbReference>
<comment type="caution">
    <text evidence="9">The sequence shown here is derived from an EMBL/GenBank/DDBJ whole genome shotgun (WGS) entry which is preliminary data.</text>
</comment>
<feature type="domain" description="DNA replication/recombination mediator RecO N-terminal" evidence="8">
    <location>
        <begin position="1"/>
        <end position="79"/>
    </location>
</feature>
<keyword evidence="5 7" id="KW-0234">DNA repair</keyword>
<dbReference type="InterPro" id="IPR022572">
    <property type="entry name" value="DNA_rep/recomb_RecO_N"/>
</dbReference>
<name>A0ABR9XRB5_9CHLB</name>
<dbReference type="Gene3D" id="2.40.50.140">
    <property type="entry name" value="Nucleic acid-binding proteins"/>
    <property type="match status" value="1"/>
</dbReference>
<dbReference type="InterPro" id="IPR003717">
    <property type="entry name" value="RecO"/>
</dbReference>
<dbReference type="Proteomes" id="UP000619838">
    <property type="component" value="Unassembled WGS sequence"/>
</dbReference>
<dbReference type="Gene3D" id="1.20.1440.120">
    <property type="entry name" value="Recombination protein O, C-terminal domain"/>
    <property type="match status" value="1"/>
</dbReference>
<dbReference type="HAMAP" id="MF_00201">
    <property type="entry name" value="RecO"/>
    <property type="match status" value="1"/>
</dbReference>
<evidence type="ECO:0000256" key="2">
    <source>
        <dbReference type="ARBA" id="ARBA00021310"/>
    </source>
</evidence>
<dbReference type="RefSeq" id="WP_158596346.1">
    <property type="nucleotide sequence ID" value="NZ_JABVZQ010000005.1"/>
</dbReference>
<evidence type="ECO:0000256" key="7">
    <source>
        <dbReference type="HAMAP-Rule" id="MF_00201"/>
    </source>
</evidence>